<dbReference type="InterPro" id="IPR036259">
    <property type="entry name" value="MFS_trans_sf"/>
</dbReference>
<evidence type="ECO:0000256" key="4">
    <source>
        <dbReference type="ARBA" id="ARBA00022692"/>
    </source>
</evidence>
<feature type="domain" description="Major facilitator superfamily (MFS) profile" evidence="9">
    <location>
        <begin position="29"/>
        <end position="434"/>
    </location>
</feature>
<dbReference type="GO" id="GO:0015293">
    <property type="term" value="F:symporter activity"/>
    <property type="evidence" value="ECO:0007669"/>
    <property type="project" value="UniProtKB-KW"/>
</dbReference>
<comment type="subcellular location">
    <subcellularLocation>
        <location evidence="1">Cell membrane</location>
        <topology evidence="1">Multi-pass membrane protein</topology>
    </subcellularLocation>
</comment>
<keyword evidence="2" id="KW-0813">Transport</keyword>
<dbReference type="InterPro" id="IPR051084">
    <property type="entry name" value="H+-coupled_symporters"/>
</dbReference>
<evidence type="ECO:0000256" key="3">
    <source>
        <dbReference type="ARBA" id="ARBA00022475"/>
    </source>
</evidence>
<feature type="transmembrane region" description="Helical" evidence="8">
    <location>
        <begin position="412"/>
        <end position="429"/>
    </location>
</feature>
<dbReference type="InterPro" id="IPR020846">
    <property type="entry name" value="MFS_dom"/>
</dbReference>
<keyword evidence="4 8" id="KW-0812">Transmembrane</keyword>
<feature type="transmembrane region" description="Helical" evidence="8">
    <location>
        <begin position="134"/>
        <end position="156"/>
    </location>
</feature>
<feature type="transmembrane region" description="Helical" evidence="8">
    <location>
        <begin position="344"/>
        <end position="366"/>
    </location>
</feature>
<dbReference type="SUPFAM" id="SSF103473">
    <property type="entry name" value="MFS general substrate transporter"/>
    <property type="match status" value="1"/>
</dbReference>
<proteinExistence type="predicted"/>
<dbReference type="EMBL" id="JAPNOA010000039">
    <property type="protein sequence ID" value="MCY0966235.1"/>
    <property type="molecule type" value="Genomic_DNA"/>
</dbReference>
<protein>
    <submittedName>
        <fullName evidence="10">MFS transporter</fullName>
    </submittedName>
</protein>
<dbReference type="Proteomes" id="UP001150830">
    <property type="component" value="Unassembled WGS sequence"/>
</dbReference>
<keyword evidence="5" id="KW-0769">Symport</keyword>
<evidence type="ECO:0000259" key="9">
    <source>
        <dbReference type="PROSITE" id="PS50850"/>
    </source>
</evidence>
<accession>A0A9X3EGC8</accession>
<evidence type="ECO:0000256" key="5">
    <source>
        <dbReference type="ARBA" id="ARBA00022847"/>
    </source>
</evidence>
<feature type="transmembrane region" description="Helical" evidence="8">
    <location>
        <begin position="316"/>
        <end position="338"/>
    </location>
</feature>
<feature type="transmembrane region" description="Helical" evidence="8">
    <location>
        <begin position="101"/>
        <end position="122"/>
    </location>
</feature>
<dbReference type="AlphaFoldDB" id="A0A9X3EGC8"/>
<evidence type="ECO:0000256" key="2">
    <source>
        <dbReference type="ARBA" id="ARBA00022448"/>
    </source>
</evidence>
<organism evidence="10 11">
    <name type="scientific">Parathalassolituus penaei</name>
    <dbReference type="NCBI Taxonomy" id="2997323"/>
    <lineage>
        <taxon>Bacteria</taxon>
        <taxon>Pseudomonadati</taxon>
        <taxon>Pseudomonadota</taxon>
        <taxon>Gammaproteobacteria</taxon>
        <taxon>Oceanospirillales</taxon>
        <taxon>Oceanospirillaceae</taxon>
        <taxon>Parathalassolituus</taxon>
    </lineage>
</organism>
<feature type="transmembrane region" description="Helical" evidence="8">
    <location>
        <begin position="283"/>
        <end position="304"/>
    </location>
</feature>
<dbReference type="Gene3D" id="1.20.1250.20">
    <property type="entry name" value="MFS general substrate transporter like domains"/>
    <property type="match status" value="2"/>
</dbReference>
<keyword evidence="11" id="KW-1185">Reference proteome</keyword>
<dbReference type="PROSITE" id="PS50850">
    <property type="entry name" value="MFS"/>
    <property type="match status" value="1"/>
</dbReference>
<dbReference type="PANTHER" id="PTHR43528:SF3">
    <property type="entry name" value="CITRATE-PROTON SYMPORTER"/>
    <property type="match status" value="1"/>
</dbReference>
<sequence length="436" mass="46975">MSATTTIDAGRPSEAASPTLISDRKLYKLVIASSIGNALEWFDLIVYAFFAATISKLFFPSENETVSLMMTLGAFALSYLIRPLGALVLGSYADRKGRKAAMLVSLWLMMAGTAMIAVMPTWETAGLLAPLGIFAARLLQGFSAGGEFGSATALLVERAPDKKGLISSFMFASQGVSGLLGSGFGLLLTTTLTTQQLEDWGWRIPFLFGLLIGPIGLYIRKHIEESAEFNHHATPESTPIAELFRHHKGSILLAIGALMLSTSVSYTIIYMPTYAVKQLGLQASTGFAGTLLSGLILTLLTPFVGHFSDRLGRTRIMIWAASIFVITILPVFYFLGLYPALGTLFVMLTWLSLLKALYFGGLPALMSDLFETRVRASGLALSYNIGTTLFGSAGPLLITWMLSATGSGLAPAYYLGFTSVVSLVTLFLIRKHRKIG</sequence>
<dbReference type="PANTHER" id="PTHR43528">
    <property type="entry name" value="ALPHA-KETOGLUTARATE PERMEASE"/>
    <property type="match status" value="1"/>
</dbReference>
<evidence type="ECO:0000256" key="6">
    <source>
        <dbReference type="ARBA" id="ARBA00022989"/>
    </source>
</evidence>
<evidence type="ECO:0000256" key="7">
    <source>
        <dbReference type="ARBA" id="ARBA00023136"/>
    </source>
</evidence>
<evidence type="ECO:0000313" key="10">
    <source>
        <dbReference type="EMBL" id="MCY0966235.1"/>
    </source>
</evidence>
<dbReference type="FunFam" id="1.20.1250.20:FF:000001">
    <property type="entry name" value="Dicarboxylate MFS transporter"/>
    <property type="match status" value="1"/>
</dbReference>
<name>A0A9X3EGC8_9GAMM</name>
<evidence type="ECO:0000313" key="11">
    <source>
        <dbReference type="Proteomes" id="UP001150830"/>
    </source>
</evidence>
<feature type="transmembrane region" description="Helical" evidence="8">
    <location>
        <begin position="168"/>
        <end position="188"/>
    </location>
</feature>
<feature type="transmembrane region" description="Helical" evidence="8">
    <location>
        <begin position="378"/>
        <end position="400"/>
    </location>
</feature>
<evidence type="ECO:0000256" key="8">
    <source>
        <dbReference type="SAM" id="Phobius"/>
    </source>
</evidence>
<feature type="transmembrane region" description="Helical" evidence="8">
    <location>
        <begin position="200"/>
        <end position="219"/>
    </location>
</feature>
<dbReference type="RefSeq" id="WP_283174446.1">
    <property type="nucleotide sequence ID" value="NZ_JAPNOA010000039.1"/>
</dbReference>
<keyword evidence="6 8" id="KW-1133">Transmembrane helix</keyword>
<comment type="caution">
    <text evidence="10">The sequence shown here is derived from an EMBL/GenBank/DDBJ whole genome shotgun (WGS) entry which is preliminary data.</text>
</comment>
<dbReference type="Pfam" id="PF07690">
    <property type="entry name" value="MFS_1"/>
    <property type="match status" value="1"/>
</dbReference>
<feature type="transmembrane region" description="Helical" evidence="8">
    <location>
        <begin position="29"/>
        <end position="54"/>
    </location>
</feature>
<dbReference type="InterPro" id="IPR011701">
    <property type="entry name" value="MFS"/>
</dbReference>
<feature type="transmembrane region" description="Helical" evidence="8">
    <location>
        <begin position="251"/>
        <end position="271"/>
    </location>
</feature>
<dbReference type="GO" id="GO:0005886">
    <property type="term" value="C:plasma membrane"/>
    <property type="evidence" value="ECO:0007669"/>
    <property type="project" value="UniProtKB-SubCell"/>
</dbReference>
<reference evidence="10" key="1">
    <citation type="submission" date="2022-11" db="EMBL/GenBank/DDBJ databases">
        <title>Parathalassolutuus dongxingensis gen. nov., sp. nov., a novel member of family Oceanospirillaceae isolated from a coastal shrimp pond in Guangxi, China.</title>
        <authorList>
            <person name="Chen H."/>
        </authorList>
    </citation>
    <scope>NUCLEOTIDE SEQUENCE</scope>
    <source>
        <strain evidence="10">G-43</strain>
    </source>
</reference>
<gene>
    <name evidence="10" type="ORF">OUO13_13655</name>
</gene>
<evidence type="ECO:0000256" key="1">
    <source>
        <dbReference type="ARBA" id="ARBA00004651"/>
    </source>
</evidence>
<keyword evidence="7 8" id="KW-0472">Membrane</keyword>
<keyword evidence="3" id="KW-1003">Cell membrane</keyword>
<feature type="transmembrane region" description="Helical" evidence="8">
    <location>
        <begin position="66"/>
        <end position="89"/>
    </location>
</feature>